<reference evidence="1" key="1">
    <citation type="submission" date="2012-04" db="EMBL/GenBank/DDBJ databases">
        <authorList>
            <person name="Borisov I.G."/>
            <person name="Ivanikova N.V."/>
            <person name="Pinevich A.V."/>
        </authorList>
    </citation>
    <scope>NUCLEOTIDE SEQUENCE</scope>
    <source>
        <strain evidence="1">CALU 1027</strain>
    </source>
</reference>
<dbReference type="STRING" id="317619.GCA_000332315_01397"/>
<dbReference type="eggNOG" id="ENOG5030QVM">
    <property type="taxonomic scope" value="Bacteria"/>
</dbReference>
<keyword evidence="2" id="KW-1185">Reference proteome</keyword>
<proteinExistence type="predicted"/>
<gene>
    <name evidence="1" type="ORF">PROH_19600</name>
</gene>
<dbReference type="EMBL" id="AJTX02000009">
    <property type="protein sequence ID" value="KKI98396.1"/>
    <property type="molecule type" value="Genomic_DNA"/>
</dbReference>
<dbReference type="OrthoDB" id="463191at2"/>
<comment type="caution">
    <text evidence="1">The sequence shown here is derived from an EMBL/GenBank/DDBJ whole genome shotgun (WGS) entry which is preliminary data.</text>
</comment>
<evidence type="ECO:0000313" key="1">
    <source>
        <dbReference type="EMBL" id="KKI98396.1"/>
    </source>
</evidence>
<accession>A0A0M2PVK9</accession>
<evidence type="ECO:0000313" key="2">
    <source>
        <dbReference type="Proteomes" id="UP000034681"/>
    </source>
</evidence>
<sequence length="205" mass="22069">MEATLAAAVAFGGDRSRPRPDPKTVVQALIAAESQAKAAKFHHDYGAVVGTWRLTFITGTQKARQRAGVMLGAGKFLPPWVKITLAYGSGALPPLAGLTPPEPDPQGQGQVLNTVEFGGLRLAVGGLTCLHRERILAFDFTRLTASLGALPLYSGYIRQGADREQKFYGQRVKEQAFFSYFWVTEGAIAARGKGGGLALWVRDRP</sequence>
<protein>
    <recommendedName>
        <fullName evidence="3">Plastid lipid-associated protein/fibrillin conserved domain-containing protein</fullName>
    </recommendedName>
</protein>
<name>A0A0M2PVK9_PROHO</name>
<dbReference type="AlphaFoldDB" id="A0A0M2PVK9"/>
<evidence type="ECO:0008006" key="3">
    <source>
        <dbReference type="Google" id="ProtNLM"/>
    </source>
</evidence>
<dbReference type="Proteomes" id="UP000034681">
    <property type="component" value="Unassembled WGS sequence"/>
</dbReference>
<organism evidence="1 2">
    <name type="scientific">Prochlorothrix hollandica PCC 9006 = CALU 1027</name>
    <dbReference type="NCBI Taxonomy" id="317619"/>
    <lineage>
        <taxon>Bacteria</taxon>
        <taxon>Bacillati</taxon>
        <taxon>Cyanobacteriota</taxon>
        <taxon>Cyanophyceae</taxon>
        <taxon>Prochlorotrichales</taxon>
        <taxon>Prochlorotrichaceae</taxon>
        <taxon>Prochlorothrix</taxon>
    </lineage>
</organism>